<sequence length="209" mass="22525">MQTSLPHGAAAPSAGPPWPYPEPEPRVLPRSRDHALGWGFLFGGALLTLVAAYLVVAFDALRSIDLLVVFVTPGVGAFAVSLIGVFTLLKNARRKRRDEEVAHTGIRCWGRIVQAAPIQGRGHARSYLDVYLVVEAFAAHEARPTQGPRPYAAGTRVAAQVAFEQHVSLVQMGMLQPGYFCALVLHPSDHGRLLLDGFATPQGAFARLA</sequence>
<dbReference type="KEGG" id="ccro:CMC5_040720"/>
<feature type="compositionally biased region" description="Low complexity" evidence="1">
    <location>
        <begin position="1"/>
        <end position="13"/>
    </location>
</feature>
<dbReference type="RefSeq" id="WP_050431919.1">
    <property type="nucleotide sequence ID" value="NZ_CP012159.1"/>
</dbReference>
<feature type="region of interest" description="Disordered" evidence="1">
    <location>
        <begin position="1"/>
        <end position="26"/>
    </location>
</feature>
<evidence type="ECO:0000256" key="2">
    <source>
        <dbReference type="SAM" id="Phobius"/>
    </source>
</evidence>
<evidence type="ECO:0000256" key="1">
    <source>
        <dbReference type="SAM" id="MobiDB-lite"/>
    </source>
</evidence>
<keyword evidence="2" id="KW-0812">Transmembrane</keyword>
<keyword evidence="2" id="KW-0472">Membrane</keyword>
<gene>
    <name evidence="3" type="ORF">CMC5_040720</name>
</gene>
<evidence type="ECO:0000313" key="3">
    <source>
        <dbReference type="EMBL" id="AKT39921.1"/>
    </source>
</evidence>
<protein>
    <submittedName>
        <fullName evidence="3">Uncharacterized protein</fullName>
    </submittedName>
</protein>
<dbReference type="AlphaFoldDB" id="A0A0K1EGC0"/>
<feature type="transmembrane region" description="Helical" evidence="2">
    <location>
        <begin position="35"/>
        <end position="55"/>
    </location>
</feature>
<proteinExistence type="predicted"/>
<evidence type="ECO:0000313" key="4">
    <source>
        <dbReference type="Proteomes" id="UP000067626"/>
    </source>
</evidence>
<name>A0A0K1EGC0_CHOCO</name>
<keyword evidence="4" id="KW-1185">Reference proteome</keyword>
<organism evidence="3 4">
    <name type="scientific">Chondromyces crocatus</name>
    <dbReference type="NCBI Taxonomy" id="52"/>
    <lineage>
        <taxon>Bacteria</taxon>
        <taxon>Pseudomonadati</taxon>
        <taxon>Myxococcota</taxon>
        <taxon>Polyangia</taxon>
        <taxon>Polyangiales</taxon>
        <taxon>Polyangiaceae</taxon>
        <taxon>Chondromyces</taxon>
    </lineage>
</organism>
<dbReference type="OrthoDB" id="5539974at2"/>
<reference evidence="3 4" key="1">
    <citation type="submission" date="2015-07" db="EMBL/GenBank/DDBJ databases">
        <title>Genome analysis of myxobacterium Chondromyces crocatus Cm c5 reveals a high potential for natural compound synthesis and the genetic basis for the loss of fruiting body formation.</title>
        <authorList>
            <person name="Zaburannyi N."/>
            <person name="Bunk B."/>
            <person name="Maier J."/>
            <person name="Overmann J."/>
            <person name="Mueller R."/>
        </authorList>
    </citation>
    <scope>NUCLEOTIDE SEQUENCE [LARGE SCALE GENOMIC DNA]</scope>
    <source>
        <strain evidence="3 4">Cm c5</strain>
    </source>
</reference>
<accession>A0A0K1EGC0</accession>
<dbReference type="STRING" id="52.CMC5_040720"/>
<keyword evidence="2" id="KW-1133">Transmembrane helix</keyword>
<feature type="transmembrane region" description="Helical" evidence="2">
    <location>
        <begin position="67"/>
        <end position="89"/>
    </location>
</feature>
<dbReference type="Proteomes" id="UP000067626">
    <property type="component" value="Chromosome"/>
</dbReference>
<dbReference type="EMBL" id="CP012159">
    <property type="protein sequence ID" value="AKT39921.1"/>
    <property type="molecule type" value="Genomic_DNA"/>
</dbReference>